<dbReference type="Gene3D" id="1.10.238.10">
    <property type="entry name" value="EF-hand"/>
    <property type="match status" value="1"/>
</dbReference>
<dbReference type="PROSITE" id="PS50222">
    <property type="entry name" value="EF_HAND_2"/>
    <property type="match status" value="1"/>
</dbReference>
<dbReference type="InterPro" id="IPR002048">
    <property type="entry name" value="EF_hand_dom"/>
</dbReference>
<protein>
    <recommendedName>
        <fullName evidence="1">EF-hand domain-containing protein</fullName>
    </recommendedName>
</protein>
<reference evidence="2 3" key="1">
    <citation type="journal article" date="2022" name="Cell">
        <title>Repeat-based holocentromeres influence genome architecture and karyotype evolution.</title>
        <authorList>
            <person name="Hofstatter P.G."/>
            <person name="Thangavel G."/>
            <person name="Lux T."/>
            <person name="Neumann P."/>
            <person name="Vondrak T."/>
            <person name="Novak P."/>
            <person name="Zhang M."/>
            <person name="Costa L."/>
            <person name="Castellani M."/>
            <person name="Scott A."/>
            <person name="Toegelov H."/>
            <person name="Fuchs J."/>
            <person name="Mata-Sucre Y."/>
            <person name="Dias Y."/>
            <person name="Vanzela A.L.L."/>
            <person name="Huettel B."/>
            <person name="Almeida C.C.S."/>
            <person name="Simkova H."/>
            <person name="Souza G."/>
            <person name="Pedrosa-Harand A."/>
            <person name="Macas J."/>
            <person name="Mayer K.F.X."/>
            <person name="Houben A."/>
            <person name="Marques A."/>
        </authorList>
    </citation>
    <scope>NUCLEOTIDE SEQUENCE [LARGE SCALE GENOMIC DNA]</scope>
    <source>
        <strain evidence="2">RhyTen1mFocal</strain>
    </source>
</reference>
<comment type="caution">
    <text evidence="2">The sequence shown here is derived from an EMBL/GenBank/DDBJ whole genome shotgun (WGS) entry which is preliminary data.</text>
</comment>
<dbReference type="InterPro" id="IPR011992">
    <property type="entry name" value="EF-hand-dom_pair"/>
</dbReference>
<dbReference type="SMART" id="SM00054">
    <property type="entry name" value="EFh"/>
    <property type="match status" value="1"/>
</dbReference>
<dbReference type="GO" id="GO:0005509">
    <property type="term" value="F:calcium ion binding"/>
    <property type="evidence" value="ECO:0007669"/>
    <property type="project" value="InterPro"/>
</dbReference>
<sequence>MMNEVINAIIHDVHTDKDGKISYEEFAAMMKAGTDLEKGIEVILREGFNSLSLKLLKDGSLQVVMNTR</sequence>
<dbReference type="Proteomes" id="UP001210211">
    <property type="component" value="Unassembled WGS sequence"/>
</dbReference>
<dbReference type="EMBL" id="JAMRDG010000001">
    <property type="protein sequence ID" value="KAJ3708995.1"/>
    <property type="molecule type" value="Genomic_DNA"/>
</dbReference>
<gene>
    <name evidence="2" type="ORF">LUZ61_012700</name>
</gene>
<feature type="domain" description="EF-hand" evidence="1">
    <location>
        <begin position="1"/>
        <end position="36"/>
    </location>
</feature>
<evidence type="ECO:0000313" key="2">
    <source>
        <dbReference type="EMBL" id="KAJ3708995.1"/>
    </source>
</evidence>
<organism evidence="2 3">
    <name type="scientific">Rhynchospora tenuis</name>
    <dbReference type="NCBI Taxonomy" id="198213"/>
    <lineage>
        <taxon>Eukaryota</taxon>
        <taxon>Viridiplantae</taxon>
        <taxon>Streptophyta</taxon>
        <taxon>Embryophyta</taxon>
        <taxon>Tracheophyta</taxon>
        <taxon>Spermatophyta</taxon>
        <taxon>Magnoliopsida</taxon>
        <taxon>Liliopsida</taxon>
        <taxon>Poales</taxon>
        <taxon>Cyperaceae</taxon>
        <taxon>Cyperoideae</taxon>
        <taxon>Rhynchosporeae</taxon>
        <taxon>Rhynchospora</taxon>
    </lineage>
</organism>
<dbReference type="SUPFAM" id="SSF47473">
    <property type="entry name" value="EF-hand"/>
    <property type="match status" value="1"/>
</dbReference>
<accession>A0AAD6A3K2</accession>
<evidence type="ECO:0000313" key="3">
    <source>
        <dbReference type="Proteomes" id="UP001210211"/>
    </source>
</evidence>
<evidence type="ECO:0000259" key="1">
    <source>
        <dbReference type="PROSITE" id="PS50222"/>
    </source>
</evidence>
<proteinExistence type="predicted"/>
<name>A0AAD6A3K2_9POAL</name>
<keyword evidence="3" id="KW-1185">Reference proteome</keyword>
<dbReference type="AlphaFoldDB" id="A0AAD6A3K2"/>